<keyword evidence="2 7" id="KW-0699">rRNA-binding</keyword>
<evidence type="ECO:0000256" key="2">
    <source>
        <dbReference type="ARBA" id="ARBA00022730"/>
    </source>
</evidence>
<dbReference type="InterPro" id="IPR057268">
    <property type="entry name" value="Ribosomal_L18"/>
</dbReference>
<gene>
    <name evidence="7" type="primary">rplR</name>
    <name evidence="8" type="ORF">D0433_13070</name>
</gene>
<dbReference type="SUPFAM" id="SSF53137">
    <property type="entry name" value="Translational machinery components"/>
    <property type="match status" value="1"/>
</dbReference>
<dbReference type="NCBIfam" id="TIGR00060">
    <property type="entry name" value="L18_bact"/>
    <property type="match status" value="1"/>
</dbReference>
<dbReference type="Proteomes" id="UP000266389">
    <property type="component" value="Unassembled WGS sequence"/>
</dbReference>
<evidence type="ECO:0000313" key="8">
    <source>
        <dbReference type="EMBL" id="RFM22968.1"/>
    </source>
</evidence>
<evidence type="ECO:0000256" key="6">
    <source>
        <dbReference type="ARBA" id="ARBA00035197"/>
    </source>
</evidence>
<dbReference type="GO" id="GO:0005737">
    <property type="term" value="C:cytoplasm"/>
    <property type="evidence" value="ECO:0007669"/>
    <property type="project" value="UniProtKB-ARBA"/>
</dbReference>
<organism evidence="8 9">
    <name type="scientific">Candidatus Thermochlorobacter aerophilus</name>
    <dbReference type="NCBI Taxonomy" id="1868324"/>
    <lineage>
        <taxon>Bacteria</taxon>
        <taxon>Pseudomonadati</taxon>
        <taxon>Chlorobiota</taxon>
        <taxon>Chlorobiia</taxon>
        <taxon>Chlorobiales</taxon>
        <taxon>Candidatus Thermochlorobacteriaceae</taxon>
        <taxon>Candidatus Thermochlorobacter</taxon>
    </lineage>
</organism>
<dbReference type="PANTHER" id="PTHR12899">
    <property type="entry name" value="39S RIBOSOMAL PROTEIN L18, MITOCHONDRIAL"/>
    <property type="match status" value="1"/>
</dbReference>
<dbReference type="GO" id="GO:0005840">
    <property type="term" value="C:ribosome"/>
    <property type="evidence" value="ECO:0007669"/>
    <property type="project" value="UniProtKB-KW"/>
</dbReference>
<reference evidence="8 9" key="1">
    <citation type="journal article" date="2011" name="ISME J.">
        <title>Community ecology of hot spring cyanobacterial mats: predominant populations and their functional potential.</title>
        <authorList>
            <person name="Klatt C.G."/>
            <person name="Wood J.M."/>
            <person name="Rusch D.B."/>
            <person name="Bateson M.M."/>
            <person name="Hamamura N."/>
            <person name="Heidelberg J.F."/>
            <person name="Grossman A.R."/>
            <person name="Bhaya D."/>
            <person name="Cohan F.M."/>
            <person name="Kuhl M."/>
            <person name="Bryant D.A."/>
            <person name="Ward D.M."/>
        </authorList>
    </citation>
    <scope>NUCLEOTIDE SEQUENCE [LARGE SCALE GENOMIC DNA]</scope>
    <source>
        <strain evidence="8">OS</strain>
    </source>
</reference>
<dbReference type="Pfam" id="PF00861">
    <property type="entry name" value="Ribosomal_L18p"/>
    <property type="match status" value="1"/>
</dbReference>
<evidence type="ECO:0000256" key="5">
    <source>
        <dbReference type="ARBA" id="ARBA00023274"/>
    </source>
</evidence>
<name>A0A395LY14_9BACT</name>
<dbReference type="GO" id="GO:0006412">
    <property type="term" value="P:translation"/>
    <property type="evidence" value="ECO:0007669"/>
    <property type="project" value="UniProtKB-UniRule"/>
</dbReference>
<sequence>MNPILKARRRERVKARVRKRISGTPERPRLSVYRSLNHIYAQIIDDESGRTLAAASSNSKTIRQISKGKKKTEISREVGRELAQKARAVGIVKVAFDRNGYRYHGRVRALAEGAREGGLEF</sequence>
<evidence type="ECO:0000313" key="9">
    <source>
        <dbReference type="Proteomes" id="UP000266389"/>
    </source>
</evidence>
<comment type="similarity">
    <text evidence="1 7">Belongs to the universal ribosomal protein uL18 family.</text>
</comment>
<dbReference type="FunFam" id="3.30.420.100:FF:000001">
    <property type="entry name" value="50S ribosomal protein L18"/>
    <property type="match status" value="1"/>
</dbReference>
<protein>
    <recommendedName>
        <fullName evidence="6 7">Large ribosomal subunit protein uL18</fullName>
    </recommendedName>
</protein>
<dbReference type="Gene3D" id="3.30.420.100">
    <property type="match status" value="1"/>
</dbReference>
<dbReference type="GO" id="GO:0008097">
    <property type="term" value="F:5S rRNA binding"/>
    <property type="evidence" value="ECO:0007669"/>
    <property type="project" value="TreeGrafter"/>
</dbReference>
<proteinExistence type="inferred from homology"/>
<dbReference type="CDD" id="cd00432">
    <property type="entry name" value="Ribosomal_L18_L5e"/>
    <property type="match status" value="1"/>
</dbReference>
<dbReference type="AlphaFoldDB" id="A0A395LY14"/>
<dbReference type="HAMAP" id="MF_01337_B">
    <property type="entry name" value="Ribosomal_uL18_B"/>
    <property type="match status" value="1"/>
</dbReference>
<keyword evidence="4 7" id="KW-0689">Ribosomal protein</keyword>
<evidence type="ECO:0000256" key="3">
    <source>
        <dbReference type="ARBA" id="ARBA00022884"/>
    </source>
</evidence>
<comment type="caution">
    <text evidence="8">The sequence shown here is derived from an EMBL/GenBank/DDBJ whole genome shotgun (WGS) entry which is preliminary data.</text>
</comment>
<accession>A0A395LY14</accession>
<dbReference type="EMBL" id="PHFL01000071">
    <property type="protein sequence ID" value="RFM22968.1"/>
    <property type="molecule type" value="Genomic_DNA"/>
</dbReference>
<comment type="function">
    <text evidence="7">This is one of the proteins that bind and probably mediate the attachment of the 5S RNA into the large ribosomal subunit, where it forms part of the central protuberance.</text>
</comment>
<comment type="subunit">
    <text evidence="7">Part of the 50S ribosomal subunit; part of the 5S rRNA/L5/L18/L25 subcomplex. Contacts the 5S and 23S rRNAs.</text>
</comment>
<dbReference type="InterPro" id="IPR004389">
    <property type="entry name" value="Ribosomal_uL18_bac-type"/>
</dbReference>
<dbReference type="PANTHER" id="PTHR12899:SF3">
    <property type="entry name" value="LARGE RIBOSOMAL SUBUNIT PROTEIN UL18M"/>
    <property type="match status" value="1"/>
</dbReference>
<dbReference type="GO" id="GO:0003735">
    <property type="term" value="F:structural constituent of ribosome"/>
    <property type="evidence" value="ECO:0007669"/>
    <property type="project" value="InterPro"/>
</dbReference>
<keyword evidence="5 7" id="KW-0687">Ribonucleoprotein</keyword>
<evidence type="ECO:0000256" key="1">
    <source>
        <dbReference type="ARBA" id="ARBA00007116"/>
    </source>
</evidence>
<dbReference type="InterPro" id="IPR005484">
    <property type="entry name" value="Ribosomal_uL18_bac/plant/anim"/>
</dbReference>
<evidence type="ECO:0000256" key="4">
    <source>
        <dbReference type="ARBA" id="ARBA00022980"/>
    </source>
</evidence>
<dbReference type="GO" id="GO:1990904">
    <property type="term" value="C:ribonucleoprotein complex"/>
    <property type="evidence" value="ECO:0007669"/>
    <property type="project" value="UniProtKB-KW"/>
</dbReference>
<keyword evidence="3 7" id="KW-0694">RNA-binding</keyword>
<evidence type="ECO:0000256" key="7">
    <source>
        <dbReference type="HAMAP-Rule" id="MF_01337"/>
    </source>
</evidence>